<protein>
    <submittedName>
        <fullName evidence="4">Protein sickie</fullName>
    </submittedName>
</protein>
<feature type="region of interest" description="Disordered" evidence="1">
    <location>
        <begin position="259"/>
        <end position="280"/>
    </location>
</feature>
<feature type="compositionally biased region" description="Low complexity" evidence="1">
    <location>
        <begin position="166"/>
        <end position="180"/>
    </location>
</feature>
<feature type="region of interest" description="Disordered" evidence="1">
    <location>
        <begin position="112"/>
        <end position="209"/>
    </location>
</feature>
<dbReference type="AlphaFoldDB" id="A0A0N4VJ64"/>
<keyword evidence="3" id="KW-1185">Reference proteome</keyword>
<reference evidence="4" key="1">
    <citation type="submission" date="2017-02" db="UniProtKB">
        <authorList>
            <consortium name="WormBaseParasite"/>
        </authorList>
    </citation>
    <scope>IDENTIFICATION</scope>
</reference>
<evidence type="ECO:0000313" key="3">
    <source>
        <dbReference type="Proteomes" id="UP000274131"/>
    </source>
</evidence>
<feature type="region of interest" description="Disordered" evidence="1">
    <location>
        <begin position="1"/>
        <end position="45"/>
    </location>
</feature>
<dbReference type="EMBL" id="UXUI01010634">
    <property type="protein sequence ID" value="VDD95459.1"/>
    <property type="molecule type" value="Genomic_DNA"/>
</dbReference>
<sequence length="456" mass="49759">MRRQPSDEQPGNITSTNRSDAKFFKKSASMEARTTHLSPSNDSLKSAIPVRATPAATTVTQITIQPTDKSNLDFNSNQKNKSSFVVTTATTTTSTSVTPNNCRFKKAKIVVPKSGSAELTPPSKKDGKMLNLPSAKSGHEETPRSSKSRLEHLFDKDTSAEKAPPTSGRSTQSSGSTLSLKFRIKKSSDKERLHNNAKTESSGGCKQTFLPHSVQGLLTPSRVTSRVTATLMGKSSQKFVNKSSQNKNKNKEELLKKAVKNQKSKHSTHPPQPPKKPERSFIPLASSIIRDNYDSCSKLEKEETKAPLAESESTCIENSPAVEIPPLNFDRLECNQNGGAYGYDKKLIAAPVATTTATTVKCDMNHSDSLHEPVEYLTATALEDPSAYIDEQSAIGSTCSVNELSQVFDQKDLSNSSSADDVRVLPNENTYTFNQMMPEAILSHQDHQQAQGDSLH</sequence>
<gene>
    <name evidence="2" type="ORF">EVEC_LOCUS10210</name>
</gene>
<organism evidence="4">
    <name type="scientific">Enterobius vermicularis</name>
    <name type="common">Human pinworm</name>
    <dbReference type="NCBI Taxonomy" id="51028"/>
    <lineage>
        <taxon>Eukaryota</taxon>
        <taxon>Metazoa</taxon>
        <taxon>Ecdysozoa</taxon>
        <taxon>Nematoda</taxon>
        <taxon>Chromadorea</taxon>
        <taxon>Rhabditida</taxon>
        <taxon>Spirurina</taxon>
        <taxon>Oxyuridomorpha</taxon>
        <taxon>Oxyuroidea</taxon>
        <taxon>Oxyuridae</taxon>
        <taxon>Enterobius</taxon>
    </lineage>
</organism>
<feature type="compositionally biased region" description="Polar residues" evidence="1">
    <location>
        <begin position="35"/>
        <end position="44"/>
    </location>
</feature>
<dbReference type="Proteomes" id="UP000274131">
    <property type="component" value="Unassembled WGS sequence"/>
</dbReference>
<feature type="compositionally biased region" description="Polar residues" evidence="1">
    <location>
        <begin position="196"/>
        <end position="205"/>
    </location>
</feature>
<reference evidence="2 3" key="2">
    <citation type="submission" date="2018-10" db="EMBL/GenBank/DDBJ databases">
        <authorList>
            <consortium name="Pathogen Informatics"/>
        </authorList>
    </citation>
    <scope>NUCLEOTIDE SEQUENCE [LARGE SCALE GENOMIC DNA]</scope>
</reference>
<name>A0A0N4VJ64_ENTVE</name>
<evidence type="ECO:0000313" key="4">
    <source>
        <dbReference type="WBParaSite" id="EVEC_0001088501-mRNA-1"/>
    </source>
</evidence>
<dbReference type="WBParaSite" id="EVEC_0001088501-mRNA-1">
    <property type="protein sequence ID" value="EVEC_0001088501-mRNA-1"/>
    <property type="gene ID" value="EVEC_0001088501"/>
</dbReference>
<feature type="compositionally biased region" description="Basic and acidic residues" evidence="1">
    <location>
        <begin position="137"/>
        <end position="160"/>
    </location>
</feature>
<dbReference type="OrthoDB" id="5806029at2759"/>
<evidence type="ECO:0000313" key="2">
    <source>
        <dbReference type="EMBL" id="VDD95459.1"/>
    </source>
</evidence>
<proteinExistence type="predicted"/>
<feature type="compositionally biased region" description="Polar residues" evidence="1">
    <location>
        <begin position="7"/>
        <end position="18"/>
    </location>
</feature>
<evidence type="ECO:0000256" key="1">
    <source>
        <dbReference type="SAM" id="MobiDB-lite"/>
    </source>
</evidence>
<feature type="compositionally biased region" description="Basic residues" evidence="1">
    <location>
        <begin position="259"/>
        <end position="268"/>
    </location>
</feature>
<accession>A0A0N4VJ64</accession>